<comment type="caution">
    <text evidence="2">The sequence shown here is derived from an EMBL/GenBank/DDBJ whole genome shotgun (WGS) entry which is preliminary data.</text>
</comment>
<feature type="region of interest" description="Disordered" evidence="1">
    <location>
        <begin position="196"/>
        <end position="221"/>
    </location>
</feature>
<reference evidence="2" key="2">
    <citation type="submission" date="2021-09" db="EMBL/GenBank/DDBJ databases">
        <authorList>
            <person name="Jia N."/>
            <person name="Wang J."/>
            <person name="Shi W."/>
            <person name="Du L."/>
            <person name="Sun Y."/>
            <person name="Zhan W."/>
            <person name="Jiang J."/>
            <person name="Wang Q."/>
            <person name="Zhang B."/>
            <person name="Ji P."/>
            <person name="Sakyi L.B."/>
            <person name="Cui X."/>
            <person name="Yuan T."/>
            <person name="Jiang B."/>
            <person name="Yang W."/>
            <person name="Lam T.T.-Y."/>
            <person name="Chang Q."/>
            <person name="Ding S."/>
            <person name="Wang X."/>
            <person name="Zhu J."/>
            <person name="Ruan X."/>
            <person name="Zhao L."/>
            <person name="Wei J."/>
            <person name="Que T."/>
            <person name="Du C."/>
            <person name="Cheng J."/>
            <person name="Dai P."/>
            <person name="Han X."/>
            <person name="Huang E."/>
            <person name="Gao Y."/>
            <person name="Liu J."/>
            <person name="Shao H."/>
            <person name="Ye R."/>
            <person name="Li L."/>
            <person name="Wei W."/>
            <person name="Wang X."/>
            <person name="Wang C."/>
            <person name="Huo Q."/>
            <person name="Li W."/>
            <person name="Guo W."/>
            <person name="Chen H."/>
            <person name="Chen S."/>
            <person name="Zhou L."/>
            <person name="Zhou L."/>
            <person name="Ni X."/>
            <person name="Tian J."/>
            <person name="Zhou Y."/>
            <person name="Sheng Y."/>
            <person name="Liu T."/>
            <person name="Pan Y."/>
            <person name="Xia L."/>
            <person name="Li J."/>
            <person name="Zhao F."/>
            <person name="Cao W."/>
        </authorList>
    </citation>
    <scope>NUCLEOTIDE SEQUENCE</scope>
    <source>
        <strain evidence="2">Rmic-2018</strain>
        <tissue evidence="2">Larvae</tissue>
    </source>
</reference>
<evidence type="ECO:0000313" key="3">
    <source>
        <dbReference type="Proteomes" id="UP000821866"/>
    </source>
</evidence>
<evidence type="ECO:0000313" key="2">
    <source>
        <dbReference type="EMBL" id="KAH8026529.1"/>
    </source>
</evidence>
<name>A0A9J6DXC6_RHIMP</name>
<feature type="compositionally biased region" description="Low complexity" evidence="1">
    <location>
        <begin position="209"/>
        <end position="221"/>
    </location>
</feature>
<reference evidence="2" key="1">
    <citation type="journal article" date="2020" name="Cell">
        <title>Large-Scale Comparative Analyses of Tick Genomes Elucidate Their Genetic Diversity and Vector Capacities.</title>
        <authorList>
            <consortium name="Tick Genome and Microbiome Consortium (TIGMIC)"/>
            <person name="Jia N."/>
            <person name="Wang J."/>
            <person name="Shi W."/>
            <person name="Du L."/>
            <person name="Sun Y."/>
            <person name="Zhan W."/>
            <person name="Jiang J.F."/>
            <person name="Wang Q."/>
            <person name="Zhang B."/>
            <person name="Ji P."/>
            <person name="Bell-Sakyi L."/>
            <person name="Cui X.M."/>
            <person name="Yuan T.T."/>
            <person name="Jiang B.G."/>
            <person name="Yang W.F."/>
            <person name="Lam T.T."/>
            <person name="Chang Q.C."/>
            <person name="Ding S.J."/>
            <person name="Wang X.J."/>
            <person name="Zhu J.G."/>
            <person name="Ruan X.D."/>
            <person name="Zhao L."/>
            <person name="Wei J.T."/>
            <person name="Ye R.Z."/>
            <person name="Que T.C."/>
            <person name="Du C.H."/>
            <person name="Zhou Y.H."/>
            <person name="Cheng J.X."/>
            <person name="Dai P.F."/>
            <person name="Guo W.B."/>
            <person name="Han X.H."/>
            <person name="Huang E.J."/>
            <person name="Li L.F."/>
            <person name="Wei W."/>
            <person name="Gao Y.C."/>
            <person name="Liu J.Z."/>
            <person name="Shao H.Z."/>
            <person name="Wang X."/>
            <person name="Wang C.C."/>
            <person name="Yang T.C."/>
            <person name="Huo Q.B."/>
            <person name="Li W."/>
            <person name="Chen H.Y."/>
            <person name="Chen S.E."/>
            <person name="Zhou L.G."/>
            <person name="Ni X.B."/>
            <person name="Tian J.H."/>
            <person name="Sheng Y."/>
            <person name="Liu T."/>
            <person name="Pan Y.S."/>
            <person name="Xia L.Y."/>
            <person name="Li J."/>
            <person name="Zhao F."/>
            <person name="Cao W.C."/>
        </authorList>
    </citation>
    <scope>NUCLEOTIDE SEQUENCE</scope>
    <source>
        <strain evidence="2">Rmic-2018</strain>
    </source>
</reference>
<sequence length="316" mass="36056">MLLSAGIRFRIKRALVSVAEAEVFAKSLNPGWTAEKAPYFETSSATGENIDQVFDYIFEYCTRIDLNDAQLQELIVTKRNPSALEVKRIRNTTAVTILFQGMQVPKYVCCIVRCVLFCRHTEVCYNCGRLCHRAVVCPNPNTMWCRKCRLKMTPENRQCRPHCTLCSGPHPITDKDCKREFQVLYIVYQRRRRKCGDSRSRGQSGASFRDSSATSNTSTTSRRSRCLTLAARRCSAQRSHSRSRRHCSYHQAELTWADPVQGKQQPQRSTPPIKRVTWASLPEQESETVSTVQELAGLLATIQQLTTQLNEARQQI</sequence>
<proteinExistence type="predicted"/>
<dbReference type="VEuPathDB" id="VectorBase:LOC119172929"/>
<gene>
    <name evidence="2" type="ORF">HPB51_021141</name>
</gene>
<dbReference type="Proteomes" id="UP000821866">
    <property type="component" value="Unassembled WGS sequence"/>
</dbReference>
<dbReference type="EMBL" id="JABSTU010000007">
    <property type="protein sequence ID" value="KAH8026529.1"/>
    <property type="molecule type" value="Genomic_DNA"/>
</dbReference>
<evidence type="ECO:0000256" key="1">
    <source>
        <dbReference type="SAM" id="MobiDB-lite"/>
    </source>
</evidence>
<organism evidence="2 3">
    <name type="scientific">Rhipicephalus microplus</name>
    <name type="common">Cattle tick</name>
    <name type="synonym">Boophilus microplus</name>
    <dbReference type="NCBI Taxonomy" id="6941"/>
    <lineage>
        <taxon>Eukaryota</taxon>
        <taxon>Metazoa</taxon>
        <taxon>Ecdysozoa</taxon>
        <taxon>Arthropoda</taxon>
        <taxon>Chelicerata</taxon>
        <taxon>Arachnida</taxon>
        <taxon>Acari</taxon>
        <taxon>Parasitiformes</taxon>
        <taxon>Ixodida</taxon>
        <taxon>Ixodoidea</taxon>
        <taxon>Ixodidae</taxon>
        <taxon>Rhipicephalinae</taxon>
        <taxon>Rhipicephalus</taxon>
        <taxon>Boophilus</taxon>
    </lineage>
</organism>
<protein>
    <submittedName>
        <fullName evidence="2">Uncharacterized protein</fullName>
    </submittedName>
</protein>
<accession>A0A9J6DXC6</accession>
<keyword evidence="3" id="KW-1185">Reference proteome</keyword>
<dbReference type="AlphaFoldDB" id="A0A9J6DXC6"/>